<gene>
    <name evidence="4" type="primary">ctsD</name>
    <name evidence="4" type="ORF">CIGN_1273</name>
</gene>
<dbReference type="Proteomes" id="UP000194309">
    <property type="component" value="Chromosome"/>
</dbReference>
<dbReference type="InterPro" id="IPR013358">
    <property type="entry name" value="Pilus_biogenesis_MshL"/>
</dbReference>
<evidence type="ECO:0000256" key="3">
    <source>
        <dbReference type="ARBA" id="ARBA00023136"/>
    </source>
</evidence>
<evidence type="ECO:0000313" key="4">
    <source>
        <dbReference type="EMBL" id="ARQ99532.1"/>
    </source>
</evidence>
<dbReference type="GO" id="GO:0015627">
    <property type="term" value="C:type II protein secretion system complex"/>
    <property type="evidence" value="ECO:0007669"/>
    <property type="project" value="TreeGrafter"/>
</dbReference>
<keyword evidence="3" id="KW-0472">Membrane</keyword>
<evidence type="ECO:0000313" key="5">
    <source>
        <dbReference type="Proteomes" id="UP000194309"/>
    </source>
</evidence>
<keyword evidence="5" id="KW-1185">Reference proteome</keyword>
<protein>
    <submittedName>
        <fullName evidence="4">Transformation system, type II secretion system secretin protein CtsD</fullName>
    </submittedName>
</protein>
<dbReference type="EMBL" id="CP018788">
    <property type="protein sequence ID" value="ARQ99532.1"/>
    <property type="molecule type" value="Genomic_DNA"/>
</dbReference>
<accession>A0A381DAE7</accession>
<reference evidence="4 5" key="1">
    <citation type="journal article" date="2017" name="Genome Biol. Evol.">
        <title>Comparative Genomic Analysis Identifies a Campylobacter Clade Deficient in Selenium Metabolism.</title>
        <authorList>
            <person name="Miller W.G."/>
            <person name="Yee E."/>
            <person name="Lopes B.S."/>
            <person name="Chapman M.H."/>
            <person name="Huynh S."/>
            <person name="Bono J.L."/>
            <person name="Parker C.T."/>
            <person name="Strachan N.J.C."/>
            <person name="Forbes K.J."/>
        </authorList>
    </citation>
    <scope>NUCLEOTIDE SEQUENCE [LARGE SCALE GENOMIC DNA]</scope>
    <source>
        <strain evidence="4 5">NCTC 13003</strain>
    </source>
</reference>
<dbReference type="PANTHER" id="PTHR30332:SF24">
    <property type="entry name" value="SECRETIN GSPD-RELATED"/>
    <property type="match status" value="1"/>
</dbReference>
<dbReference type="AlphaFoldDB" id="A0A1X9STI6"/>
<dbReference type="NCBIfam" id="TIGR02519">
    <property type="entry name" value="pilus_MshL"/>
    <property type="match status" value="1"/>
</dbReference>
<dbReference type="InterPro" id="IPR011514">
    <property type="entry name" value="Secretin_N_2"/>
</dbReference>
<dbReference type="GO" id="GO:0009306">
    <property type="term" value="P:protein secretion"/>
    <property type="evidence" value="ECO:0007669"/>
    <property type="project" value="InterPro"/>
</dbReference>
<dbReference type="PROSITE" id="PS00875">
    <property type="entry name" value="T2SP_D"/>
    <property type="match status" value="1"/>
</dbReference>
<sequence length="492" mass="54408">MILKFFKILSLAALTINLNANECKNKKLDMSLSPNITSYEILAQLANICKFSIALSDSNATNALKTPTNLINISRLSLDEIIRLVAESNDLSYEFNDKMLSLSYIQTKTFKMDYIISARQGQAITKASVDSAPIEIGEDYQNSSQNDENNQDNIIKTTEKFDFWQDLANELKLVLNSHNDSFIAPAPIINPAAGLIHITGTANQLQRVQNYLNLLSNRLKKQVLIDVKIISVELDNSYTKGVDWSKFELGFKSYLSDGTSSRLIFNKGTTQNPAHSLKNISGGFIIGGDLRLSLDGVLNFLNTNGKSQIISSPKIMAMNNQQALISVGDNINYRIAEDITNNDTSEITKTTYKQHSVFIGILLNLLPEISDENRIMLRINPSLSSFKYSADDAKQTQPRVIAPDTMQKKLSTVVEISSGDSIILGGLIAKSLGNEINKVPILGDIPLLGYLFKSDRQTSKTSELIFIITPTIINGPILPNELGFDGVEIFNK</sequence>
<dbReference type="GO" id="GO:0019867">
    <property type="term" value="C:outer membrane"/>
    <property type="evidence" value="ECO:0007669"/>
    <property type="project" value="InterPro"/>
</dbReference>
<accession>A0A1X9STI6</accession>
<dbReference type="Pfam" id="PF07655">
    <property type="entry name" value="Secretin_N_2"/>
    <property type="match status" value="1"/>
</dbReference>
<name>A0A1X9STI6_9BACT</name>
<evidence type="ECO:0000256" key="1">
    <source>
        <dbReference type="ARBA" id="ARBA00004370"/>
    </source>
</evidence>
<organism evidence="4 5">
    <name type="scientific">Campylobacter devanensis</name>
    <dbReference type="NCBI Taxonomy" id="3161138"/>
    <lineage>
        <taxon>Bacteria</taxon>
        <taxon>Pseudomonadati</taxon>
        <taxon>Campylobacterota</taxon>
        <taxon>Epsilonproteobacteria</taxon>
        <taxon>Campylobacterales</taxon>
        <taxon>Campylobacteraceae</taxon>
        <taxon>Campylobacter</taxon>
    </lineage>
</organism>
<evidence type="ECO:0000256" key="2">
    <source>
        <dbReference type="ARBA" id="ARBA00022729"/>
    </source>
</evidence>
<dbReference type="KEGG" id="cdev:CIGN_1273"/>
<dbReference type="InterPro" id="IPR050810">
    <property type="entry name" value="Bact_Secretion_Sys_Channel"/>
</dbReference>
<comment type="subcellular location">
    <subcellularLocation>
        <location evidence="1">Membrane</location>
    </subcellularLocation>
</comment>
<dbReference type="PRINTS" id="PR00811">
    <property type="entry name" value="BCTERIALGSPD"/>
</dbReference>
<dbReference type="OrthoDB" id="9775455at2"/>
<keyword evidence="2" id="KW-0732">Signal</keyword>
<dbReference type="InterPro" id="IPR004846">
    <property type="entry name" value="T2SS/T3SS_dom"/>
</dbReference>
<dbReference type="InterPro" id="IPR004845">
    <property type="entry name" value="T2SS_GspD_CS"/>
</dbReference>
<dbReference type="STRING" id="1660064.CIGN_1273"/>
<dbReference type="Pfam" id="PF00263">
    <property type="entry name" value="Secretin"/>
    <property type="match status" value="1"/>
</dbReference>
<dbReference type="InterPro" id="IPR001775">
    <property type="entry name" value="GspD/PilQ"/>
</dbReference>
<dbReference type="GO" id="GO:0009297">
    <property type="term" value="P:pilus assembly"/>
    <property type="evidence" value="ECO:0007669"/>
    <property type="project" value="InterPro"/>
</dbReference>
<dbReference type="PANTHER" id="PTHR30332">
    <property type="entry name" value="PROBABLE GENERAL SECRETION PATHWAY PROTEIN D"/>
    <property type="match status" value="1"/>
</dbReference>
<proteinExistence type="predicted"/>